<evidence type="ECO:0000313" key="3">
    <source>
        <dbReference type="EMBL" id="UGS26790.1"/>
    </source>
</evidence>
<evidence type="ECO:0000256" key="1">
    <source>
        <dbReference type="SAM" id="MobiDB-lite"/>
    </source>
</evidence>
<keyword evidence="4" id="KW-1185">Reference proteome</keyword>
<sequence>MSTPPVPPPPAPPARTPALPRRRPLMIALAVGAAVLLAATIGLGARTLQLLADAQRTPAPASPSTPTPEATTPAPDPLGPAPGYTQEPLTAQGVEVLVNSVFTVEELALTRWVSEDAFTTLYAPVRYDGDAAPSGSYYFDVTAYDAEGRILQRSPTNISWLPDQREGMLSVALQTDLPEAARFVIDQTVAEEAPAPLAGALSLQSVEVENGILRAVIASGLTQPTSQADIMIGGYADGVLFAACSIPTLEIPAGGSIEESCVFDAVGSEFVPDEGKPVVPDDAEYRVSLSLSPWS</sequence>
<name>A0ABY3RV39_9MICO</name>
<dbReference type="InterPro" id="IPR006311">
    <property type="entry name" value="TAT_signal"/>
</dbReference>
<keyword evidence="2" id="KW-1133">Transmembrane helix</keyword>
<feature type="transmembrane region" description="Helical" evidence="2">
    <location>
        <begin position="25"/>
        <end position="45"/>
    </location>
</feature>
<dbReference type="Proteomes" id="UP001199642">
    <property type="component" value="Chromosome"/>
</dbReference>
<proteinExistence type="predicted"/>
<feature type="region of interest" description="Disordered" evidence="1">
    <location>
        <begin position="55"/>
        <end position="87"/>
    </location>
</feature>
<organism evidence="3 4">
    <name type="scientific">Microbacterium resistens</name>
    <dbReference type="NCBI Taxonomy" id="156977"/>
    <lineage>
        <taxon>Bacteria</taxon>
        <taxon>Bacillati</taxon>
        <taxon>Actinomycetota</taxon>
        <taxon>Actinomycetes</taxon>
        <taxon>Micrococcales</taxon>
        <taxon>Microbacteriaceae</taxon>
        <taxon>Microbacterium</taxon>
    </lineage>
</organism>
<keyword evidence="2" id="KW-0472">Membrane</keyword>
<dbReference type="EMBL" id="CP082781">
    <property type="protein sequence ID" value="UGS26790.1"/>
    <property type="molecule type" value="Genomic_DNA"/>
</dbReference>
<accession>A0ABY3RV39</accession>
<evidence type="ECO:0000313" key="4">
    <source>
        <dbReference type="Proteomes" id="UP001199642"/>
    </source>
</evidence>
<protein>
    <submittedName>
        <fullName evidence="3">Uncharacterized protein</fullName>
    </submittedName>
</protein>
<evidence type="ECO:0000256" key="2">
    <source>
        <dbReference type="SAM" id="Phobius"/>
    </source>
</evidence>
<dbReference type="RefSeq" id="WP_231820368.1">
    <property type="nucleotide sequence ID" value="NZ_CP082781.1"/>
</dbReference>
<keyword evidence="2" id="KW-0812">Transmembrane</keyword>
<gene>
    <name evidence="3" type="ORF">K8F61_00710</name>
</gene>
<dbReference type="PROSITE" id="PS51318">
    <property type="entry name" value="TAT"/>
    <property type="match status" value="1"/>
</dbReference>
<reference evidence="3 4" key="1">
    <citation type="submission" date="2023-01" db="EMBL/GenBank/DDBJ databases">
        <title>Characterization of estradiol degrading bacteria Microbacterium sp. MZT7 and reveal degrading genes through genome analysis.</title>
        <authorList>
            <person name="Hao P."/>
            <person name="Gao Y."/>
        </authorList>
    </citation>
    <scope>NUCLEOTIDE SEQUENCE [LARGE SCALE GENOMIC DNA]</scope>
    <source>
        <strain evidence="3 4">MZT7</strain>
    </source>
</reference>